<sequence>MVVEIAEIKILPGTEADFEAAVEKATEYFQLAKGCRSLKLHKIIENPLEYLLEIGWNDIDDHLVTFRQSEAFQAWRTLVGSYFAEPPRVRHLNTVLDSFTQ</sequence>
<accession>A0A2A5C889</accession>
<keyword evidence="2" id="KW-0503">Monooxygenase</keyword>
<dbReference type="Proteomes" id="UP000228987">
    <property type="component" value="Unassembled WGS sequence"/>
</dbReference>
<proteinExistence type="predicted"/>
<organism evidence="2 3">
    <name type="scientific">SAR86 cluster bacterium</name>
    <dbReference type="NCBI Taxonomy" id="2030880"/>
    <lineage>
        <taxon>Bacteria</taxon>
        <taxon>Pseudomonadati</taxon>
        <taxon>Pseudomonadota</taxon>
        <taxon>Gammaproteobacteria</taxon>
        <taxon>SAR86 cluster</taxon>
    </lineage>
</organism>
<dbReference type="AlphaFoldDB" id="A0A2A5C889"/>
<reference evidence="3" key="1">
    <citation type="submission" date="2017-08" db="EMBL/GenBank/DDBJ databases">
        <title>A dynamic microbial community with high functional redundancy inhabits the cold, oxic subseafloor aquifer.</title>
        <authorList>
            <person name="Tully B.J."/>
            <person name="Wheat C.G."/>
            <person name="Glazer B.T."/>
            <person name="Huber J.A."/>
        </authorList>
    </citation>
    <scope>NUCLEOTIDE SEQUENCE [LARGE SCALE GENOMIC DNA]</scope>
</reference>
<dbReference type="InterPro" id="IPR011008">
    <property type="entry name" value="Dimeric_a/b-barrel"/>
</dbReference>
<keyword evidence="2" id="KW-0560">Oxidoreductase</keyword>
<protein>
    <submittedName>
        <fullName evidence="2">Antibiotic biosynthesis monooxygenase</fullName>
    </submittedName>
</protein>
<dbReference type="Gene3D" id="3.30.70.100">
    <property type="match status" value="1"/>
</dbReference>
<dbReference type="Pfam" id="PF03992">
    <property type="entry name" value="ABM"/>
    <property type="match status" value="1"/>
</dbReference>
<feature type="domain" description="ABM" evidence="1">
    <location>
        <begin position="2"/>
        <end position="92"/>
    </location>
</feature>
<comment type="caution">
    <text evidence="2">The sequence shown here is derived from an EMBL/GenBank/DDBJ whole genome shotgun (WGS) entry which is preliminary data.</text>
</comment>
<dbReference type="EMBL" id="NVWI01000012">
    <property type="protein sequence ID" value="PCJ39805.1"/>
    <property type="molecule type" value="Genomic_DNA"/>
</dbReference>
<gene>
    <name evidence="2" type="ORF">COA71_13030</name>
</gene>
<evidence type="ECO:0000259" key="1">
    <source>
        <dbReference type="PROSITE" id="PS51725"/>
    </source>
</evidence>
<dbReference type="InterPro" id="IPR007138">
    <property type="entry name" value="ABM_dom"/>
</dbReference>
<dbReference type="SUPFAM" id="SSF54909">
    <property type="entry name" value="Dimeric alpha+beta barrel"/>
    <property type="match status" value="1"/>
</dbReference>
<dbReference type="PROSITE" id="PS51725">
    <property type="entry name" value="ABM"/>
    <property type="match status" value="1"/>
</dbReference>
<evidence type="ECO:0000313" key="2">
    <source>
        <dbReference type="EMBL" id="PCJ39805.1"/>
    </source>
</evidence>
<name>A0A2A5C889_9GAMM</name>
<evidence type="ECO:0000313" key="3">
    <source>
        <dbReference type="Proteomes" id="UP000228987"/>
    </source>
</evidence>
<dbReference type="GO" id="GO:0004497">
    <property type="term" value="F:monooxygenase activity"/>
    <property type="evidence" value="ECO:0007669"/>
    <property type="project" value="UniProtKB-KW"/>
</dbReference>